<protein>
    <submittedName>
        <fullName evidence="7">(wild Malaysian banana) hypothetical protein</fullName>
    </submittedName>
</protein>
<dbReference type="AlphaFoldDB" id="A0A804J030"/>
<keyword evidence="4" id="KW-0418">Kinase</keyword>
<evidence type="ECO:0000313" key="8">
    <source>
        <dbReference type="EnsemblPlants" id="Ma05_p02560.1"/>
    </source>
</evidence>
<keyword evidence="9" id="KW-1185">Reference proteome</keyword>
<evidence type="ECO:0000259" key="6">
    <source>
        <dbReference type="PROSITE" id="PS50011"/>
    </source>
</evidence>
<keyword evidence="1" id="KW-0723">Serine/threonine-protein kinase</keyword>
<keyword evidence="5" id="KW-0067">ATP-binding</keyword>
<evidence type="ECO:0000256" key="5">
    <source>
        <dbReference type="ARBA" id="ARBA00022840"/>
    </source>
</evidence>
<dbReference type="GO" id="GO:0005524">
    <property type="term" value="F:ATP binding"/>
    <property type="evidence" value="ECO:0007669"/>
    <property type="project" value="UniProtKB-KW"/>
</dbReference>
<dbReference type="PANTHER" id="PTHR24349">
    <property type="entry name" value="SERINE/THREONINE-PROTEIN KINASE"/>
    <property type="match status" value="1"/>
</dbReference>
<keyword evidence="3" id="KW-0547">Nucleotide-binding</keyword>
<evidence type="ECO:0000256" key="3">
    <source>
        <dbReference type="ARBA" id="ARBA00022741"/>
    </source>
</evidence>
<evidence type="ECO:0000313" key="7">
    <source>
        <dbReference type="EMBL" id="CAG1837306.1"/>
    </source>
</evidence>
<evidence type="ECO:0000256" key="1">
    <source>
        <dbReference type="ARBA" id="ARBA00022527"/>
    </source>
</evidence>
<reference evidence="8" key="2">
    <citation type="submission" date="2021-05" db="UniProtKB">
        <authorList>
            <consortium name="EnsemblPlants"/>
        </authorList>
    </citation>
    <scope>IDENTIFICATION</scope>
    <source>
        <strain evidence="8">subsp. malaccensis</strain>
    </source>
</reference>
<evidence type="ECO:0000256" key="4">
    <source>
        <dbReference type="ARBA" id="ARBA00022777"/>
    </source>
</evidence>
<dbReference type="OMA" id="FQGIFEE"/>
<dbReference type="InterPro" id="IPR050205">
    <property type="entry name" value="CDPK_Ser/Thr_kinases"/>
</dbReference>
<proteinExistence type="predicted"/>
<feature type="domain" description="Protein kinase" evidence="6">
    <location>
        <begin position="1"/>
        <end position="72"/>
    </location>
</feature>
<dbReference type="SUPFAM" id="SSF56112">
    <property type="entry name" value="Protein kinase-like (PK-like)"/>
    <property type="match status" value="1"/>
</dbReference>
<sequence>MIIYILLSGVPSFWAVEKFQGIFEEVLHGKLDFQSDPWPSISDSAKDLVRKILVREPKKRLTSPDVLCHPWVQIDGVAPDKPLDSAVLYRPKQFLQ</sequence>
<dbReference type="InterPro" id="IPR000719">
    <property type="entry name" value="Prot_kinase_dom"/>
</dbReference>
<keyword evidence="2" id="KW-0808">Transferase</keyword>
<dbReference type="GO" id="GO:0004674">
    <property type="term" value="F:protein serine/threonine kinase activity"/>
    <property type="evidence" value="ECO:0007669"/>
    <property type="project" value="UniProtKB-KW"/>
</dbReference>
<evidence type="ECO:0000313" key="9">
    <source>
        <dbReference type="Proteomes" id="UP000012960"/>
    </source>
</evidence>
<dbReference type="InterPro" id="IPR011009">
    <property type="entry name" value="Kinase-like_dom_sf"/>
</dbReference>
<dbReference type="Gramene" id="Ma05_t02560.1">
    <property type="protein sequence ID" value="Ma05_p02560.1"/>
    <property type="gene ID" value="Ma05_g02560"/>
</dbReference>
<gene>
    <name evidence="7" type="ORF">GSMUA_254830.1</name>
</gene>
<dbReference type="Gene3D" id="1.10.510.10">
    <property type="entry name" value="Transferase(Phosphotransferase) domain 1"/>
    <property type="match status" value="1"/>
</dbReference>
<reference evidence="7" key="1">
    <citation type="submission" date="2021-03" db="EMBL/GenBank/DDBJ databases">
        <authorList>
            <consortium name="Genoscope - CEA"/>
            <person name="William W."/>
        </authorList>
    </citation>
    <scope>NUCLEOTIDE SEQUENCE</scope>
    <source>
        <strain evidence="7">Doubled-haploid Pahang</strain>
    </source>
</reference>
<evidence type="ECO:0000256" key="2">
    <source>
        <dbReference type="ARBA" id="ARBA00022679"/>
    </source>
</evidence>
<dbReference type="Proteomes" id="UP000012960">
    <property type="component" value="Unplaced"/>
</dbReference>
<organism evidence="8 9">
    <name type="scientific">Musa acuminata subsp. malaccensis</name>
    <name type="common">Wild banana</name>
    <name type="synonym">Musa malaccensis</name>
    <dbReference type="NCBI Taxonomy" id="214687"/>
    <lineage>
        <taxon>Eukaryota</taxon>
        <taxon>Viridiplantae</taxon>
        <taxon>Streptophyta</taxon>
        <taxon>Embryophyta</taxon>
        <taxon>Tracheophyta</taxon>
        <taxon>Spermatophyta</taxon>
        <taxon>Magnoliopsida</taxon>
        <taxon>Liliopsida</taxon>
        <taxon>Zingiberales</taxon>
        <taxon>Musaceae</taxon>
        <taxon>Musa</taxon>
    </lineage>
</organism>
<dbReference type="PROSITE" id="PS50011">
    <property type="entry name" value="PROTEIN_KINASE_DOM"/>
    <property type="match status" value="1"/>
</dbReference>
<dbReference type="EMBL" id="HG996470">
    <property type="protein sequence ID" value="CAG1837306.1"/>
    <property type="molecule type" value="Genomic_DNA"/>
</dbReference>
<dbReference type="EnsemblPlants" id="Ma05_t02560.1">
    <property type="protein sequence ID" value="Ma05_p02560.1"/>
    <property type="gene ID" value="Ma05_g02560"/>
</dbReference>
<dbReference type="Pfam" id="PF00069">
    <property type="entry name" value="Pkinase"/>
    <property type="match status" value="1"/>
</dbReference>
<dbReference type="InParanoid" id="A0A804J030"/>
<name>A0A804J030_MUSAM</name>
<accession>A0A804J030</accession>